<organism evidence="1 2">
    <name type="scientific">Russula ochroleuca</name>
    <dbReference type="NCBI Taxonomy" id="152965"/>
    <lineage>
        <taxon>Eukaryota</taxon>
        <taxon>Fungi</taxon>
        <taxon>Dikarya</taxon>
        <taxon>Basidiomycota</taxon>
        <taxon>Agaricomycotina</taxon>
        <taxon>Agaricomycetes</taxon>
        <taxon>Russulales</taxon>
        <taxon>Russulaceae</taxon>
        <taxon>Russula</taxon>
    </lineage>
</organism>
<accession>A0A9P5MNV3</accession>
<protein>
    <submittedName>
        <fullName evidence="1">Uncharacterized protein</fullName>
    </submittedName>
</protein>
<reference evidence="1" key="1">
    <citation type="submission" date="2019-10" db="EMBL/GenBank/DDBJ databases">
        <authorList>
            <consortium name="DOE Joint Genome Institute"/>
            <person name="Kuo A."/>
            <person name="Miyauchi S."/>
            <person name="Kiss E."/>
            <person name="Drula E."/>
            <person name="Kohler A."/>
            <person name="Sanchez-Garcia M."/>
            <person name="Andreopoulos B."/>
            <person name="Barry K.W."/>
            <person name="Bonito G."/>
            <person name="Buee M."/>
            <person name="Carver A."/>
            <person name="Chen C."/>
            <person name="Cichocki N."/>
            <person name="Clum A."/>
            <person name="Culley D."/>
            <person name="Crous P.W."/>
            <person name="Fauchery L."/>
            <person name="Girlanda M."/>
            <person name="Hayes R."/>
            <person name="Keri Z."/>
            <person name="LaButti K."/>
            <person name="Lipzen A."/>
            <person name="Lombard V."/>
            <person name="Magnuson J."/>
            <person name="Maillard F."/>
            <person name="Morin E."/>
            <person name="Murat C."/>
            <person name="Nolan M."/>
            <person name="Ohm R."/>
            <person name="Pangilinan J."/>
            <person name="Pereira M."/>
            <person name="Perotto S."/>
            <person name="Peter M."/>
            <person name="Riley R."/>
            <person name="Sitrit Y."/>
            <person name="Stielow B."/>
            <person name="Szollosi G."/>
            <person name="Zifcakova L."/>
            <person name="Stursova M."/>
            <person name="Spatafora J.W."/>
            <person name="Tedersoo L."/>
            <person name="Vaario L.-M."/>
            <person name="Yamada A."/>
            <person name="Yan M."/>
            <person name="Wang P."/>
            <person name="Xu J."/>
            <person name="Bruns T."/>
            <person name="Baldrian P."/>
            <person name="Vilgalys R."/>
            <person name="Henrissat B."/>
            <person name="Grigoriev I.V."/>
            <person name="Hibbett D."/>
            <person name="Nagy L.G."/>
            <person name="Martin F.M."/>
        </authorList>
    </citation>
    <scope>NUCLEOTIDE SEQUENCE</scope>
    <source>
        <strain evidence="1">Prilba</strain>
    </source>
</reference>
<evidence type="ECO:0000313" key="2">
    <source>
        <dbReference type="Proteomes" id="UP000759537"/>
    </source>
</evidence>
<comment type="caution">
    <text evidence="1">The sequence shown here is derived from an EMBL/GenBank/DDBJ whole genome shotgun (WGS) entry which is preliminary data.</text>
</comment>
<keyword evidence="2" id="KW-1185">Reference proteome</keyword>
<proteinExistence type="predicted"/>
<dbReference type="Proteomes" id="UP000759537">
    <property type="component" value="Unassembled WGS sequence"/>
</dbReference>
<dbReference type="EMBL" id="WHVB01000031">
    <property type="protein sequence ID" value="KAF8468610.1"/>
    <property type="molecule type" value="Genomic_DNA"/>
</dbReference>
<gene>
    <name evidence="1" type="ORF">DFH94DRAFT_281302</name>
</gene>
<reference evidence="1" key="2">
    <citation type="journal article" date="2020" name="Nat. Commun.">
        <title>Large-scale genome sequencing of mycorrhizal fungi provides insights into the early evolution of symbiotic traits.</title>
        <authorList>
            <person name="Miyauchi S."/>
            <person name="Kiss E."/>
            <person name="Kuo A."/>
            <person name="Drula E."/>
            <person name="Kohler A."/>
            <person name="Sanchez-Garcia M."/>
            <person name="Morin E."/>
            <person name="Andreopoulos B."/>
            <person name="Barry K.W."/>
            <person name="Bonito G."/>
            <person name="Buee M."/>
            <person name="Carver A."/>
            <person name="Chen C."/>
            <person name="Cichocki N."/>
            <person name="Clum A."/>
            <person name="Culley D."/>
            <person name="Crous P.W."/>
            <person name="Fauchery L."/>
            <person name="Girlanda M."/>
            <person name="Hayes R.D."/>
            <person name="Keri Z."/>
            <person name="LaButti K."/>
            <person name="Lipzen A."/>
            <person name="Lombard V."/>
            <person name="Magnuson J."/>
            <person name="Maillard F."/>
            <person name="Murat C."/>
            <person name="Nolan M."/>
            <person name="Ohm R.A."/>
            <person name="Pangilinan J."/>
            <person name="Pereira M.F."/>
            <person name="Perotto S."/>
            <person name="Peter M."/>
            <person name="Pfister S."/>
            <person name="Riley R."/>
            <person name="Sitrit Y."/>
            <person name="Stielow J.B."/>
            <person name="Szollosi G."/>
            <person name="Zifcakova L."/>
            <person name="Stursova M."/>
            <person name="Spatafora J.W."/>
            <person name="Tedersoo L."/>
            <person name="Vaario L.M."/>
            <person name="Yamada A."/>
            <person name="Yan M."/>
            <person name="Wang P."/>
            <person name="Xu J."/>
            <person name="Bruns T."/>
            <person name="Baldrian P."/>
            <person name="Vilgalys R."/>
            <person name="Dunand C."/>
            <person name="Henrissat B."/>
            <person name="Grigoriev I.V."/>
            <person name="Hibbett D."/>
            <person name="Nagy L.G."/>
            <person name="Martin F.M."/>
        </authorList>
    </citation>
    <scope>NUCLEOTIDE SEQUENCE</scope>
    <source>
        <strain evidence="1">Prilba</strain>
    </source>
</reference>
<evidence type="ECO:0000313" key="1">
    <source>
        <dbReference type="EMBL" id="KAF8468610.1"/>
    </source>
</evidence>
<name>A0A9P5MNV3_9AGAM</name>
<dbReference type="AlphaFoldDB" id="A0A9P5MNV3"/>
<sequence length="206" mass="24131">MTVIGCCRTVPRSCRQRYCSLVSFTVCRIYSNLISSPVPSERLCHPMVRHPSRQCSEKTRVRDGQRKRGQRLVRTEATGVDADAQRQTRTWSPSRMSATILGRYRERHRERRVNTSRSGGLCDRRNAVQERLEQDEAKTSRYLSHHQEQTIHDFLDRLVPIHDDIHERTTCFERYHCIQMRGSQCARCHKEIGNRWALSLSETGYV</sequence>